<dbReference type="InterPro" id="IPR023753">
    <property type="entry name" value="FAD/NAD-binding_dom"/>
</dbReference>
<evidence type="ECO:0000313" key="7">
    <source>
        <dbReference type="EMBL" id="MEU3786426.1"/>
    </source>
</evidence>
<dbReference type="InterPro" id="IPR016156">
    <property type="entry name" value="FAD/NAD-linked_Rdtase_dimer_sf"/>
</dbReference>
<dbReference type="PANTHER" id="PTHR43557">
    <property type="entry name" value="APOPTOSIS-INDUCING FACTOR 1"/>
    <property type="match status" value="1"/>
</dbReference>
<dbReference type="Gene3D" id="3.50.50.60">
    <property type="entry name" value="FAD/NAD(P)-binding domain"/>
    <property type="match status" value="2"/>
</dbReference>
<comment type="caution">
    <text evidence="7">The sequence shown here is derived from an EMBL/GenBank/DDBJ whole genome shotgun (WGS) entry which is preliminary data.</text>
</comment>
<dbReference type="EMBL" id="JBEZVE010000028">
    <property type="protein sequence ID" value="MEU3786426.1"/>
    <property type="molecule type" value="Genomic_DNA"/>
</dbReference>
<dbReference type="PRINTS" id="PR00469">
    <property type="entry name" value="PNDRDTASEII"/>
</dbReference>
<proteinExistence type="predicted"/>
<evidence type="ECO:0000256" key="2">
    <source>
        <dbReference type="ARBA" id="ARBA00022630"/>
    </source>
</evidence>
<keyword evidence="3" id="KW-0274">FAD</keyword>
<dbReference type="Gene3D" id="3.30.390.30">
    <property type="match status" value="1"/>
</dbReference>
<evidence type="ECO:0000256" key="4">
    <source>
        <dbReference type="ARBA" id="ARBA00023002"/>
    </source>
</evidence>
<organism evidence="7 8">
    <name type="scientific">Streptomyces sp. 900129855</name>
    <dbReference type="NCBI Taxonomy" id="3155129"/>
    <lineage>
        <taxon>Bacteria</taxon>
        <taxon>Bacillati</taxon>
        <taxon>Actinomycetota</taxon>
        <taxon>Actinomycetes</taxon>
        <taxon>Kitasatosporales</taxon>
        <taxon>Streptomycetaceae</taxon>
        <taxon>Streptomyces</taxon>
    </lineage>
</organism>
<dbReference type="InterPro" id="IPR036188">
    <property type="entry name" value="FAD/NAD-bd_sf"/>
</dbReference>
<evidence type="ECO:0000259" key="6">
    <source>
        <dbReference type="Pfam" id="PF07992"/>
    </source>
</evidence>
<keyword evidence="8" id="KW-1185">Reference proteome</keyword>
<dbReference type="Pfam" id="PF07992">
    <property type="entry name" value="Pyr_redox_2"/>
    <property type="match status" value="1"/>
</dbReference>
<sequence length="410" mass="42578">MKRIVVVGGSIAALTAAESLRAEGFDGPVTVLSDEPHQPYSRVPLSKGVLAGREPADSAMLPPPGEDIEFRTGARAAQLDVRERAVRLTDGTQVPYDGLVVATGARARRLTGRDDLALRTLDDAQVLASRLAVARSAIVLGGGFLGMEIATTCRALGLDVTVVDLVPPLLRLLGPWLADLAVAAARDHGIRVRVAPDGVAVLGEHRVRCGEVVLEADVIVCAVGDVPNTDWLKGSGLPLDAGGGLVADACCRVTPGVVAAGDVVSREGRRTPHWTNAVEQGRAAAVGLLHGASARPCRPDPYFWTEQSGLDIKISGELPLTGIPEVLAGSVNDRSALLRWRNDGGTTTAVAVNHRLPVIKLKRLGAGVPAARTPGIAPSSDPPPDSSTSRLTTDALRSGSAGPADHLSSR</sequence>
<reference evidence="7 8" key="1">
    <citation type="submission" date="2024-06" db="EMBL/GenBank/DDBJ databases">
        <title>The Natural Products Discovery Center: Release of the First 8490 Sequenced Strains for Exploring Actinobacteria Biosynthetic Diversity.</title>
        <authorList>
            <person name="Kalkreuter E."/>
            <person name="Kautsar S.A."/>
            <person name="Yang D."/>
            <person name="Bader C.D."/>
            <person name="Teijaro C.N."/>
            <person name="Fluegel L."/>
            <person name="Davis C.M."/>
            <person name="Simpson J.R."/>
            <person name="Lauterbach L."/>
            <person name="Steele A.D."/>
            <person name="Gui C."/>
            <person name="Meng S."/>
            <person name="Li G."/>
            <person name="Viehrig K."/>
            <person name="Ye F."/>
            <person name="Su P."/>
            <person name="Kiefer A.F."/>
            <person name="Nichols A."/>
            <person name="Cepeda A.J."/>
            <person name="Yan W."/>
            <person name="Fan B."/>
            <person name="Jiang Y."/>
            <person name="Adhikari A."/>
            <person name="Zheng C.-J."/>
            <person name="Schuster L."/>
            <person name="Cowan T.M."/>
            <person name="Smanski M.J."/>
            <person name="Chevrette M.G."/>
            <person name="De Carvalho L.P.S."/>
            <person name="Shen B."/>
        </authorList>
    </citation>
    <scope>NUCLEOTIDE SEQUENCE [LARGE SCALE GENOMIC DNA]</scope>
    <source>
        <strain evidence="7 8">NPDC033843</strain>
    </source>
</reference>
<accession>A0ABV2ZV30</accession>
<evidence type="ECO:0000256" key="5">
    <source>
        <dbReference type="SAM" id="MobiDB-lite"/>
    </source>
</evidence>
<dbReference type="SUPFAM" id="SSF51905">
    <property type="entry name" value="FAD/NAD(P)-binding domain"/>
    <property type="match status" value="2"/>
</dbReference>
<dbReference type="SUPFAM" id="SSF55424">
    <property type="entry name" value="FAD/NAD-linked reductases, dimerisation (C-terminal) domain"/>
    <property type="match status" value="1"/>
</dbReference>
<evidence type="ECO:0000256" key="1">
    <source>
        <dbReference type="ARBA" id="ARBA00001974"/>
    </source>
</evidence>
<feature type="domain" description="FAD/NAD(P)-binding" evidence="6">
    <location>
        <begin position="3"/>
        <end position="281"/>
    </location>
</feature>
<evidence type="ECO:0000313" key="8">
    <source>
        <dbReference type="Proteomes" id="UP001550739"/>
    </source>
</evidence>
<protein>
    <submittedName>
        <fullName evidence="7">NAD(P)/FAD-dependent oxidoreductase</fullName>
    </submittedName>
</protein>
<gene>
    <name evidence="7" type="ORF">AB0E89_38825</name>
</gene>
<comment type="cofactor">
    <cofactor evidence="1">
        <name>FAD</name>
        <dbReference type="ChEBI" id="CHEBI:57692"/>
    </cofactor>
</comment>
<keyword evidence="2" id="KW-0285">Flavoprotein</keyword>
<dbReference type="InterPro" id="IPR050446">
    <property type="entry name" value="FAD-oxidoreductase/Apoptosis"/>
</dbReference>
<feature type="region of interest" description="Disordered" evidence="5">
    <location>
        <begin position="370"/>
        <end position="410"/>
    </location>
</feature>
<evidence type="ECO:0000256" key="3">
    <source>
        <dbReference type="ARBA" id="ARBA00022827"/>
    </source>
</evidence>
<dbReference type="PRINTS" id="PR00368">
    <property type="entry name" value="FADPNR"/>
</dbReference>
<name>A0ABV2ZV30_9ACTN</name>
<dbReference type="PANTHER" id="PTHR43557:SF2">
    <property type="entry name" value="RIESKE DOMAIN-CONTAINING PROTEIN-RELATED"/>
    <property type="match status" value="1"/>
</dbReference>
<dbReference type="Proteomes" id="UP001550739">
    <property type="component" value="Unassembled WGS sequence"/>
</dbReference>
<dbReference type="RefSeq" id="WP_079140616.1">
    <property type="nucleotide sequence ID" value="NZ_JBEZVE010000028.1"/>
</dbReference>
<keyword evidence="4" id="KW-0560">Oxidoreductase</keyword>